<name>A0ABN3QC74_9ACTN</name>
<protein>
    <submittedName>
        <fullName evidence="6">FG-GAP repeat protein</fullName>
    </submittedName>
</protein>
<keyword evidence="2" id="KW-0677">Repeat</keyword>
<feature type="signal peptide" evidence="5">
    <location>
        <begin position="1"/>
        <end position="31"/>
    </location>
</feature>
<reference evidence="6 7" key="1">
    <citation type="journal article" date="2019" name="Int. J. Syst. Evol. Microbiol.">
        <title>The Global Catalogue of Microorganisms (GCM) 10K type strain sequencing project: providing services to taxonomists for standard genome sequencing and annotation.</title>
        <authorList>
            <consortium name="The Broad Institute Genomics Platform"/>
            <consortium name="The Broad Institute Genome Sequencing Center for Infectious Disease"/>
            <person name="Wu L."/>
            <person name="Ma J."/>
        </authorList>
    </citation>
    <scope>NUCLEOTIDE SEQUENCE [LARGE SCALE GENOMIC DNA]</scope>
    <source>
        <strain evidence="6 7">JCM 6833</strain>
    </source>
</reference>
<keyword evidence="1 5" id="KW-0732">Signal</keyword>
<proteinExistence type="predicted"/>
<dbReference type="RefSeq" id="WP_344546597.1">
    <property type="nucleotide sequence ID" value="NZ_BAAATD010000010.1"/>
</dbReference>
<dbReference type="InterPro" id="IPR000413">
    <property type="entry name" value="Integrin_alpha"/>
</dbReference>
<dbReference type="EMBL" id="BAAATD010000010">
    <property type="protein sequence ID" value="GAA2622544.1"/>
    <property type="molecule type" value="Genomic_DNA"/>
</dbReference>
<dbReference type="PROSITE" id="PS51470">
    <property type="entry name" value="FG_GAP"/>
    <property type="match status" value="2"/>
</dbReference>
<dbReference type="SMART" id="SM00191">
    <property type="entry name" value="Int_alpha"/>
    <property type="match status" value="6"/>
</dbReference>
<evidence type="ECO:0000256" key="5">
    <source>
        <dbReference type="SAM" id="SignalP"/>
    </source>
</evidence>
<keyword evidence="4" id="KW-0325">Glycoprotein</keyword>
<dbReference type="Proteomes" id="UP001501509">
    <property type="component" value="Unassembled WGS sequence"/>
</dbReference>
<gene>
    <name evidence="6" type="ORF">GCM10010411_68270</name>
</gene>
<evidence type="ECO:0000313" key="7">
    <source>
        <dbReference type="Proteomes" id="UP001501509"/>
    </source>
</evidence>
<dbReference type="InterPro" id="IPR013519">
    <property type="entry name" value="Int_alpha_beta-p"/>
</dbReference>
<evidence type="ECO:0000256" key="2">
    <source>
        <dbReference type="ARBA" id="ARBA00022737"/>
    </source>
</evidence>
<dbReference type="PANTHER" id="PTHR23221">
    <property type="entry name" value="GLYCOSYLPHOSPHATIDYLINOSITOL PHOSPHOLIPASE D"/>
    <property type="match status" value="1"/>
</dbReference>
<dbReference type="Gene3D" id="2.130.10.130">
    <property type="entry name" value="Integrin alpha, N-terminal"/>
    <property type="match status" value="3"/>
</dbReference>
<dbReference type="PANTHER" id="PTHR23221:SF7">
    <property type="entry name" value="PHOSPHATIDYLINOSITOL-GLYCAN-SPECIFIC PHOSPHOLIPASE D"/>
    <property type="match status" value="1"/>
</dbReference>
<evidence type="ECO:0000256" key="4">
    <source>
        <dbReference type="ARBA" id="ARBA00023180"/>
    </source>
</evidence>
<evidence type="ECO:0000256" key="1">
    <source>
        <dbReference type="ARBA" id="ARBA00022729"/>
    </source>
</evidence>
<feature type="chain" id="PRO_5045547341" evidence="5">
    <location>
        <begin position="32"/>
        <end position="485"/>
    </location>
</feature>
<comment type="caution">
    <text evidence="6">The sequence shown here is derived from an EMBL/GenBank/DDBJ whole genome shotgun (WGS) entry which is preliminary data.</text>
</comment>
<organism evidence="6 7">
    <name type="scientific">Actinomadura fulvescens</name>
    <dbReference type="NCBI Taxonomy" id="46160"/>
    <lineage>
        <taxon>Bacteria</taxon>
        <taxon>Bacillati</taxon>
        <taxon>Actinomycetota</taxon>
        <taxon>Actinomycetes</taxon>
        <taxon>Streptosporangiales</taxon>
        <taxon>Thermomonosporaceae</taxon>
        <taxon>Actinomadura</taxon>
    </lineage>
</organism>
<keyword evidence="7" id="KW-1185">Reference proteome</keyword>
<dbReference type="InterPro" id="IPR013517">
    <property type="entry name" value="FG-GAP"/>
</dbReference>
<dbReference type="Pfam" id="PF01839">
    <property type="entry name" value="FG-GAP"/>
    <property type="match status" value="5"/>
</dbReference>
<dbReference type="InterPro" id="IPR028994">
    <property type="entry name" value="Integrin_alpha_N"/>
</dbReference>
<sequence length="485" mass="49146">MRTRVSRVLLSAAITGSAGLGLVVLAPAASAAAPAQPYDFNGDGYRDLAIGSPNGKVGRAKGAGFVTVTYGSRGGLNLKKRLILSQDTGGVPGAAEAGDHFGHALASGDLNRDGRADLVVSAPDEDGSGKKNNGLLMVFWGTKSGLSTRTLVLPTHGTFGNERVGLSVAVGDFNKGGYADLAYSSSYGFGWYGFEPNRRYAGSPGSAVSDVAHHRMSLPGQSRAAAARRVVTAAVYAGDVLRKGHPQLILTWHDPASVEFRNDVSVWAAKSANVLTMQSNVSVEVGSAAVADFDGDRHADIAIGQRFDPGHKGGQVTVLKGSPIGITPVARYSIGLDSAGVPGVSANGNRFGADVAVGDVNRDGKADLAVGAPGVTGGSGAALVLFGRATGLGGAQWVSQSTGGVPGGSERNDGFGSQVSLLDHNRDGHADLTIGAPTENRGEGMVTFVKGRASGVVPVSGAFAFGPGSFKLSGKGAQLGLRLGA</sequence>
<evidence type="ECO:0000256" key="3">
    <source>
        <dbReference type="ARBA" id="ARBA00022801"/>
    </source>
</evidence>
<keyword evidence="3" id="KW-0378">Hydrolase</keyword>
<evidence type="ECO:0000313" key="6">
    <source>
        <dbReference type="EMBL" id="GAA2622544.1"/>
    </source>
</evidence>
<accession>A0ABN3QC74</accession>
<dbReference type="SUPFAM" id="SSF69318">
    <property type="entry name" value="Integrin alpha N-terminal domain"/>
    <property type="match status" value="1"/>
</dbReference>
<dbReference type="PRINTS" id="PR01185">
    <property type="entry name" value="INTEGRINA"/>
</dbReference>